<dbReference type="Pfam" id="PF04461">
    <property type="entry name" value="YajQ"/>
    <property type="match status" value="1"/>
</dbReference>
<gene>
    <name evidence="1" type="ORF">MNBD_ALPHA05-2312</name>
</gene>
<reference evidence="1" key="1">
    <citation type="submission" date="2018-06" db="EMBL/GenBank/DDBJ databases">
        <authorList>
            <person name="Zhirakovskaya E."/>
        </authorList>
    </citation>
    <scope>NUCLEOTIDE SEQUENCE</scope>
</reference>
<protein>
    <recommendedName>
        <fullName evidence="2">YajQ family cyclic di-GMP-binding protein</fullName>
    </recommendedName>
</protein>
<sequence>MPSFDIVSEVDRAEADNAVQNVVREIT</sequence>
<evidence type="ECO:0000313" key="1">
    <source>
        <dbReference type="EMBL" id="VAV94233.1"/>
    </source>
</evidence>
<accession>A0A3B0SD10</accession>
<organism evidence="1">
    <name type="scientific">hydrothermal vent metagenome</name>
    <dbReference type="NCBI Taxonomy" id="652676"/>
    <lineage>
        <taxon>unclassified sequences</taxon>
        <taxon>metagenomes</taxon>
        <taxon>ecological metagenomes</taxon>
    </lineage>
</organism>
<dbReference type="InterPro" id="IPR007551">
    <property type="entry name" value="YajQ/Smlt4090-like"/>
</dbReference>
<name>A0A3B0SD10_9ZZZZ</name>
<evidence type="ECO:0008006" key="2">
    <source>
        <dbReference type="Google" id="ProtNLM"/>
    </source>
</evidence>
<dbReference type="AlphaFoldDB" id="A0A3B0SD10"/>
<dbReference type="EMBL" id="UOEH01000136">
    <property type="protein sequence ID" value="VAV94233.1"/>
    <property type="molecule type" value="Genomic_DNA"/>
</dbReference>
<feature type="non-terminal residue" evidence="1">
    <location>
        <position position="27"/>
    </location>
</feature>
<proteinExistence type="predicted"/>
<dbReference type="SUPFAM" id="SSF89963">
    <property type="entry name" value="YajQ-like"/>
    <property type="match status" value="1"/>
</dbReference>
<dbReference type="InterPro" id="IPR036183">
    <property type="entry name" value="YajQ-like_sf"/>
</dbReference>